<feature type="compositionally biased region" description="Polar residues" evidence="2">
    <location>
        <begin position="449"/>
        <end position="472"/>
    </location>
</feature>
<feature type="compositionally biased region" description="Basic and acidic residues" evidence="2">
    <location>
        <begin position="969"/>
        <end position="985"/>
    </location>
</feature>
<keyword evidence="1" id="KW-0479">Metal-binding</keyword>
<feature type="compositionally biased region" description="Basic and acidic residues" evidence="2">
    <location>
        <begin position="1015"/>
        <end position="1041"/>
    </location>
</feature>
<feature type="region of interest" description="Disordered" evidence="2">
    <location>
        <begin position="560"/>
        <end position="1105"/>
    </location>
</feature>
<organism evidence="4 5">
    <name type="scientific">Aaosphaeria arxii CBS 175.79</name>
    <dbReference type="NCBI Taxonomy" id="1450172"/>
    <lineage>
        <taxon>Eukaryota</taxon>
        <taxon>Fungi</taxon>
        <taxon>Dikarya</taxon>
        <taxon>Ascomycota</taxon>
        <taxon>Pezizomycotina</taxon>
        <taxon>Dothideomycetes</taxon>
        <taxon>Pleosporomycetidae</taxon>
        <taxon>Pleosporales</taxon>
        <taxon>Pleosporales incertae sedis</taxon>
        <taxon>Aaosphaeria</taxon>
    </lineage>
</organism>
<dbReference type="PROSITE" id="PS50089">
    <property type="entry name" value="ZF_RING_2"/>
    <property type="match status" value="1"/>
</dbReference>
<feature type="compositionally biased region" description="Basic and acidic residues" evidence="2">
    <location>
        <begin position="788"/>
        <end position="858"/>
    </location>
</feature>
<feature type="compositionally biased region" description="Low complexity" evidence="2">
    <location>
        <begin position="956"/>
        <end position="968"/>
    </location>
</feature>
<dbReference type="Proteomes" id="UP000799778">
    <property type="component" value="Unassembled WGS sequence"/>
</dbReference>
<feature type="compositionally biased region" description="Basic and acidic residues" evidence="2">
    <location>
        <begin position="760"/>
        <end position="770"/>
    </location>
</feature>
<feature type="compositionally biased region" description="Low complexity" evidence="2">
    <location>
        <begin position="999"/>
        <end position="1013"/>
    </location>
</feature>
<feature type="domain" description="RING-type" evidence="3">
    <location>
        <begin position="35"/>
        <end position="73"/>
    </location>
</feature>
<feature type="compositionally biased region" description="Polar residues" evidence="2">
    <location>
        <begin position="378"/>
        <end position="400"/>
    </location>
</feature>
<feature type="compositionally biased region" description="Basic and acidic residues" evidence="2">
    <location>
        <begin position="865"/>
        <end position="887"/>
    </location>
</feature>
<feature type="compositionally biased region" description="Basic residues" evidence="2">
    <location>
        <begin position="728"/>
        <end position="757"/>
    </location>
</feature>
<name>A0A6A5XST5_9PLEO</name>
<dbReference type="OrthoDB" id="106784at2759"/>
<keyword evidence="1" id="KW-0862">Zinc</keyword>
<dbReference type="InterPro" id="IPR013083">
    <property type="entry name" value="Znf_RING/FYVE/PHD"/>
</dbReference>
<dbReference type="SUPFAM" id="SSF57850">
    <property type="entry name" value="RING/U-box"/>
    <property type="match status" value="1"/>
</dbReference>
<dbReference type="AlphaFoldDB" id="A0A6A5XST5"/>
<evidence type="ECO:0000313" key="4">
    <source>
        <dbReference type="EMBL" id="KAF2015304.1"/>
    </source>
</evidence>
<evidence type="ECO:0000313" key="5">
    <source>
        <dbReference type="Proteomes" id="UP000799778"/>
    </source>
</evidence>
<dbReference type="InterPro" id="IPR001841">
    <property type="entry name" value="Znf_RING"/>
</dbReference>
<feature type="compositionally biased region" description="Basic and acidic residues" evidence="2">
    <location>
        <begin position="690"/>
        <end position="720"/>
    </location>
</feature>
<gene>
    <name evidence="4" type="ORF">BU24DRAFT_421608</name>
</gene>
<dbReference type="RefSeq" id="XP_033383643.1">
    <property type="nucleotide sequence ID" value="XM_033527766.1"/>
</dbReference>
<dbReference type="Gene3D" id="3.30.40.10">
    <property type="entry name" value="Zinc/RING finger domain, C3HC4 (zinc finger)"/>
    <property type="match status" value="1"/>
</dbReference>
<evidence type="ECO:0000256" key="1">
    <source>
        <dbReference type="PROSITE-ProRule" id="PRU00175"/>
    </source>
</evidence>
<feature type="compositionally biased region" description="Basic and acidic residues" evidence="2">
    <location>
        <begin position="619"/>
        <end position="633"/>
    </location>
</feature>
<dbReference type="GO" id="GO:0008270">
    <property type="term" value="F:zinc ion binding"/>
    <property type="evidence" value="ECO:0007669"/>
    <property type="project" value="UniProtKB-KW"/>
</dbReference>
<feature type="region of interest" description="Disordered" evidence="2">
    <location>
        <begin position="163"/>
        <end position="224"/>
    </location>
</feature>
<evidence type="ECO:0000256" key="2">
    <source>
        <dbReference type="SAM" id="MobiDB-lite"/>
    </source>
</evidence>
<protein>
    <recommendedName>
        <fullName evidence="3">RING-type domain-containing protein</fullName>
    </recommendedName>
</protein>
<feature type="region of interest" description="Disordered" evidence="2">
    <location>
        <begin position="369"/>
        <end position="472"/>
    </location>
</feature>
<reference evidence="4" key="1">
    <citation type="journal article" date="2020" name="Stud. Mycol.">
        <title>101 Dothideomycetes genomes: a test case for predicting lifestyles and emergence of pathogens.</title>
        <authorList>
            <person name="Haridas S."/>
            <person name="Albert R."/>
            <person name="Binder M."/>
            <person name="Bloem J."/>
            <person name="Labutti K."/>
            <person name="Salamov A."/>
            <person name="Andreopoulos B."/>
            <person name="Baker S."/>
            <person name="Barry K."/>
            <person name="Bills G."/>
            <person name="Bluhm B."/>
            <person name="Cannon C."/>
            <person name="Castanera R."/>
            <person name="Culley D."/>
            <person name="Daum C."/>
            <person name="Ezra D."/>
            <person name="Gonzalez J."/>
            <person name="Henrissat B."/>
            <person name="Kuo A."/>
            <person name="Liang C."/>
            <person name="Lipzen A."/>
            <person name="Lutzoni F."/>
            <person name="Magnuson J."/>
            <person name="Mondo S."/>
            <person name="Nolan M."/>
            <person name="Ohm R."/>
            <person name="Pangilinan J."/>
            <person name="Park H.-J."/>
            <person name="Ramirez L."/>
            <person name="Alfaro M."/>
            <person name="Sun H."/>
            <person name="Tritt A."/>
            <person name="Yoshinaga Y."/>
            <person name="Zwiers L.-H."/>
            <person name="Turgeon B."/>
            <person name="Goodwin S."/>
            <person name="Spatafora J."/>
            <person name="Crous P."/>
            <person name="Grigoriev I."/>
        </authorList>
    </citation>
    <scope>NUCLEOTIDE SEQUENCE</scope>
    <source>
        <strain evidence="4">CBS 175.79</strain>
    </source>
</reference>
<dbReference type="EMBL" id="ML978069">
    <property type="protein sequence ID" value="KAF2015304.1"/>
    <property type="molecule type" value="Genomic_DNA"/>
</dbReference>
<dbReference type="GeneID" id="54285163"/>
<proteinExistence type="predicted"/>
<accession>A0A6A5XST5</accession>
<feature type="compositionally biased region" description="Polar residues" evidence="2">
    <location>
        <begin position="166"/>
        <end position="214"/>
    </location>
</feature>
<sequence length="1105" mass="123132">MANPAADPKAAALSAELKEFALSLPTTAFPKNFFCALCNQLSFDSWKLLCCNKAICTSCYEKLEFPTTCPSCEHHPLESDLCTVNKSLRNTMRAWLQKAKKKEEAKKAETPAMEVAVPVANSAQAAGSAGVLTENVEEGSKPDLGEAAASEVTGQDTEAVVRAGSVGSQTKENATSLSNDDAQRSASLDAQNLEQSVEPSSAVEDSSAAQNPTDGSGDGSFGNNAMFNGMQGQFGFGFNQNPGDMNGMGWNGGMPPMNGMMGMMGNMNPMDFNNMNSMNMPNMPNGMYGGFGGNMGMPGMNDMSMMNYGGGFGNGWQGGMNGAGFGNMNGYNQMGGYNQSGPQYPQMMNQLPKNNFQNQNRFNAQGATFAQHNRRDSQSSFGKQQGPSTSSRPESQNGLQNRDGESPTVQPGATIDNKKDGEQVEGGSADDQEGNAKVEDTSEVVHSIEAQQDDATNQSSNLGQANGEEMNQSNGLNQIQTVDSDEINTSGFDQSNMMANQMFQQGMMNGFPNNGFDMNGPYNSNMGFQPHNAYGQNDYGHQGSYNPAYGAATVLTGEPRGVGVEGAPTGPRAMREGRPNTGFSSRANNARFNSQTSTPTVQQAPSLPAASPSRQGRGSPERDETLRTKDKSPSRSRSGSRAKDNGDKEAGRDRSRSADRESRRDPRERSQTPTSEDHERRKERRRHRSSRYDDRDGRDEQRDDDYDDRHRDDDRGDRTRSASVDSKHRSRRDKDRHRSSRSHRERSREHRRRHRSRSPIIEERYEEEGHGNGNSMPSELSNRHKSRSERGHRDRSRDRERERDHNKDRRDRRDRDHDRDYEYEKEKDRSRDKDRDRRRSKRDRDDERDREYDDEKYRSSRRSRKDRDRERDRDRDDRDYDAKDSTAARDASPPMNAPTGPSANGFSIRGFSKAKKDKPDSSSKPMPPPTGPRSLQPPKGPAAERRDSRDHKRKSSVSSTPATPTTPTVDDHYAAERERSNRDRVLQTLHGRATGRAESASSKPSSSRQNPSSKRSHDNFDRDHARDEDRDDRDDKGRDSKVPTGPSAHRDKRRKSGEATNSIASLFTAGLRKTAGKRERRGGVKMEGDVERELDRSERERDRRW</sequence>
<feature type="compositionally biased region" description="Polar residues" evidence="2">
    <location>
        <begin position="581"/>
        <end position="605"/>
    </location>
</feature>
<keyword evidence="5" id="KW-1185">Reference proteome</keyword>
<keyword evidence="1" id="KW-0863">Zinc-finger</keyword>
<feature type="compositionally biased region" description="Basic and acidic residues" evidence="2">
    <location>
        <begin position="1081"/>
        <end position="1105"/>
    </location>
</feature>
<evidence type="ECO:0000259" key="3">
    <source>
        <dbReference type="PROSITE" id="PS50089"/>
    </source>
</evidence>
<feature type="compositionally biased region" description="Basic and acidic residues" evidence="2">
    <location>
        <begin position="641"/>
        <end position="680"/>
    </location>
</feature>